<dbReference type="EMBL" id="JAOPMH010000023">
    <property type="protein sequence ID" value="MDH7891130.1"/>
    <property type="molecule type" value="Genomic_DNA"/>
</dbReference>
<reference evidence="1" key="2">
    <citation type="journal article" date="2023" name="Gut Microbes">
        <title>Characterization of Bifidobacterium kashiwanohense that utilizes both milk- and plant-derived oligosaccharides.</title>
        <authorList>
            <person name="Orihara K."/>
            <person name="Yahagi K."/>
            <person name="Saito Y."/>
            <person name="Watanabe Y."/>
            <person name="Sasai T."/>
            <person name="Hara T."/>
            <person name="Tsukuda N."/>
            <person name="Oki K."/>
            <person name="Fujimoto J."/>
            <person name="Matsuki T."/>
        </authorList>
    </citation>
    <scope>NUCLEOTIDE SEQUENCE</scope>
    <source>
        <strain evidence="1">YIT 13062</strain>
    </source>
</reference>
<comment type="caution">
    <text evidence="1">The sequence shown here is derived from an EMBL/GenBank/DDBJ whole genome shotgun (WGS) entry which is preliminary data.</text>
</comment>
<evidence type="ECO:0008006" key="3">
    <source>
        <dbReference type="Google" id="ProtNLM"/>
    </source>
</evidence>
<sequence>MADVIIADGKLTPHASVSQVTLDWACGTDENDFELTIDDALAPNISQGWYFWLDGSDVGGRIIDRRVTVSGGVSTTTWIGQSWTGMLAAKILQPDANQDYLTVSGKLPDILKSLLKRIGLDSVFTVESSDASTLSNWMFQNPRYVDAYTGLRTLLASCGRRLDFKASGNKILLGIVPVQTITNTIDSDLVDFKAETNRRAVNHLIGLGSQELKNRLVVNYFADATGVVSQTQTLVGADEVCATYDYSNADLGTLQSETKKHLQELQTGGSVEVTLSDEVGDGLRVDDKIVATDQASGVNVTAVVTKRIVKIDSGILASTFEVGLPVQSANANYSGSSSSSSSSGSAGGGVSLTAGRGLSISGGTINAEVASEDLDAVRQVAESADRTASGFAAQIGKANQTAEDAKNVADAAKTVADSAKSGMMTDDERSKLASVERGANAYTLPKASTDVLGGVRVDGSTIVSVDGVISAHVGDGASGRVVFPVGYVVQNTTGVNPSVDFGGTWRQLPSLGCFTFERIG</sequence>
<gene>
    <name evidence="1" type="ORF">OB951_11100</name>
</gene>
<protein>
    <recommendedName>
        <fullName evidence="3">Phage head fiber protein</fullName>
    </recommendedName>
</protein>
<dbReference type="AlphaFoldDB" id="A0AA43P8F5"/>
<accession>A0AA43P8F5</accession>
<name>A0AA43P8F5_9BIFI</name>
<proteinExistence type="predicted"/>
<reference evidence="1" key="1">
    <citation type="submission" date="2022-09" db="EMBL/GenBank/DDBJ databases">
        <authorList>
            <person name="Orihara K."/>
        </authorList>
    </citation>
    <scope>NUCLEOTIDE SEQUENCE</scope>
    <source>
        <strain evidence="1">YIT 13062</strain>
    </source>
</reference>
<evidence type="ECO:0000313" key="2">
    <source>
        <dbReference type="Proteomes" id="UP001161916"/>
    </source>
</evidence>
<dbReference type="RefSeq" id="WP_281106177.1">
    <property type="nucleotide sequence ID" value="NZ_JAOPMH010000023.1"/>
</dbReference>
<evidence type="ECO:0000313" key="1">
    <source>
        <dbReference type="EMBL" id="MDH7891130.1"/>
    </source>
</evidence>
<dbReference type="Proteomes" id="UP001161916">
    <property type="component" value="Unassembled WGS sequence"/>
</dbReference>
<organism evidence="1 2">
    <name type="scientific">Bifidobacterium catenulatum subsp. kashiwanohense</name>
    <dbReference type="NCBI Taxonomy" id="630129"/>
    <lineage>
        <taxon>Bacteria</taxon>
        <taxon>Bacillati</taxon>
        <taxon>Actinomycetota</taxon>
        <taxon>Actinomycetes</taxon>
        <taxon>Bifidobacteriales</taxon>
        <taxon>Bifidobacteriaceae</taxon>
        <taxon>Bifidobacterium</taxon>
    </lineage>
</organism>